<dbReference type="EMBL" id="UINC01076884">
    <property type="protein sequence ID" value="SVC16473.1"/>
    <property type="molecule type" value="Genomic_DNA"/>
</dbReference>
<evidence type="ECO:0000256" key="1">
    <source>
        <dbReference type="SAM" id="Phobius"/>
    </source>
</evidence>
<keyword evidence="1" id="KW-1133">Transmembrane helix</keyword>
<reference evidence="2" key="1">
    <citation type="submission" date="2018-05" db="EMBL/GenBank/DDBJ databases">
        <authorList>
            <person name="Lanie J.A."/>
            <person name="Ng W.-L."/>
            <person name="Kazmierczak K.M."/>
            <person name="Andrzejewski T.M."/>
            <person name="Davidsen T.M."/>
            <person name="Wayne K.J."/>
            <person name="Tettelin H."/>
            <person name="Glass J.I."/>
            <person name="Rusch D."/>
            <person name="Podicherti R."/>
            <person name="Tsui H.-C.T."/>
            <person name="Winkler M.E."/>
        </authorList>
    </citation>
    <scope>NUCLEOTIDE SEQUENCE</scope>
</reference>
<accession>A0A382JYZ8</accession>
<feature type="non-terminal residue" evidence="2">
    <location>
        <position position="1"/>
    </location>
</feature>
<sequence>APFILDLLAGVGKFILITVGILLFYFLVMGGQRTPTGELLRELLPFW</sequence>
<organism evidence="2">
    <name type="scientific">marine metagenome</name>
    <dbReference type="NCBI Taxonomy" id="408172"/>
    <lineage>
        <taxon>unclassified sequences</taxon>
        <taxon>metagenomes</taxon>
        <taxon>ecological metagenomes</taxon>
    </lineage>
</organism>
<feature type="transmembrane region" description="Helical" evidence="1">
    <location>
        <begin position="7"/>
        <end position="28"/>
    </location>
</feature>
<protein>
    <submittedName>
        <fullName evidence="2">Uncharacterized protein</fullName>
    </submittedName>
</protein>
<keyword evidence="1" id="KW-0812">Transmembrane</keyword>
<dbReference type="AlphaFoldDB" id="A0A382JYZ8"/>
<gene>
    <name evidence="2" type="ORF">METZ01_LOCUS269327</name>
</gene>
<proteinExistence type="predicted"/>
<name>A0A382JYZ8_9ZZZZ</name>
<keyword evidence="1" id="KW-0472">Membrane</keyword>
<evidence type="ECO:0000313" key="2">
    <source>
        <dbReference type="EMBL" id="SVC16473.1"/>
    </source>
</evidence>